<proteinExistence type="predicted"/>
<reference evidence="1" key="1">
    <citation type="submission" date="2020-11" db="EMBL/GenBank/DDBJ databases">
        <authorList>
            <person name="Tran Van P."/>
        </authorList>
    </citation>
    <scope>NUCLEOTIDE SEQUENCE</scope>
</reference>
<accession>A0A7R9D6Q9</accession>
<evidence type="ECO:0000313" key="1">
    <source>
        <dbReference type="EMBL" id="CAD7409126.1"/>
    </source>
</evidence>
<dbReference type="EMBL" id="OC320945">
    <property type="protein sequence ID" value="CAD7409126.1"/>
    <property type="molecule type" value="Genomic_DNA"/>
</dbReference>
<protein>
    <submittedName>
        <fullName evidence="1">Uncharacterized protein</fullName>
    </submittedName>
</protein>
<gene>
    <name evidence="1" type="ORF">TCEB3V08_LOCUS9880</name>
</gene>
<name>A0A7R9D6Q9_TIMCR</name>
<organism evidence="1">
    <name type="scientific">Timema cristinae</name>
    <name type="common">Walking stick</name>
    <dbReference type="NCBI Taxonomy" id="61476"/>
    <lineage>
        <taxon>Eukaryota</taxon>
        <taxon>Metazoa</taxon>
        <taxon>Ecdysozoa</taxon>
        <taxon>Arthropoda</taxon>
        <taxon>Hexapoda</taxon>
        <taxon>Insecta</taxon>
        <taxon>Pterygota</taxon>
        <taxon>Neoptera</taxon>
        <taxon>Polyneoptera</taxon>
        <taxon>Phasmatodea</taxon>
        <taxon>Timematodea</taxon>
        <taxon>Timematoidea</taxon>
        <taxon>Timematidae</taxon>
        <taxon>Timema</taxon>
    </lineage>
</organism>
<sequence length="211" mass="23602">MVNSLCYSRGPPIACGVMNKGEQQPLLLSWSTTSLWSDEQGVVKYDHEHCWNVVRVDILLRRNSQFSFDYPQESATAVCNSNNQNQPEKTLWSCRPAVGPRLKGVTGDGYQSLMYLFKISVSSISLIIPEYVAIVKTLCGYVKVPQNLLIIANYGTPQTSRGTTNCPAASSSRAVPQVLSFDISTQYVSLLTKWFPILRYIVYYLVSQLMA</sequence>
<dbReference type="AlphaFoldDB" id="A0A7R9D6Q9"/>